<evidence type="ECO:0000313" key="3">
    <source>
        <dbReference type="Proteomes" id="UP000186914"/>
    </source>
</evidence>
<feature type="compositionally biased region" description="Low complexity" evidence="1">
    <location>
        <begin position="526"/>
        <end position="547"/>
    </location>
</feature>
<proteinExistence type="predicted"/>
<dbReference type="EMBL" id="FTNO01000001">
    <property type="protein sequence ID" value="SIR30758.1"/>
    <property type="molecule type" value="Genomic_DNA"/>
</dbReference>
<dbReference type="RefSeq" id="WP_076430074.1">
    <property type="nucleotide sequence ID" value="NZ_FTNO01000001.1"/>
</dbReference>
<gene>
    <name evidence="2" type="ORF">SAMN05421858_2191</name>
</gene>
<protein>
    <submittedName>
        <fullName evidence="2">Uncharacterized protein</fullName>
    </submittedName>
</protein>
<dbReference type="OrthoDB" id="248357at2157"/>
<feature type="compositionally biased region" description="Acidic residues" evidence="1">
    <location>
        <begin position="549"/>
        <end position="560"/>
    </location>
</feature>
<dbReference type="AlphaFoldDB" id="A0A1N6ZV79"/>
<accession>A0A1N6ZV79</accession>
<reference evidence="3" key="1">
    <citation type="submission" date="2017-01" db="EMBL/GenBank/DDBJ databases">
        <authorList>
            <person name="Varghese N."/>
            <person name="Submissions S."/>
        </authorList>
    </citation>
    <scope>NUCLEOTIDE SEQUENCE [LARGE SCALE GENOMIC DNA]</scope>
    <source>
        <strain evidence="3">CGMCC 1.7737</strain>
    </source>
</reference>
<feature type="compositionally biased region" description="Acidic residues" evidence="1">
    <location>
        <begin position="340"/>
        <end position="376"/>
    </location>
</feature>
<keyword evidence="3" id="KW-1185">Reference proteome</keyword>
<organism evidence="2 3">
    <name type="scientific">Haladaptatus litoreus</name>
    <dbReference type="NCBI Taxonomy" id="553468"/>
    <lineage>
        <taxon>Archaea</taxon>
        <taxon>Methanobacteriati</taxon>
        <taxon>Methanobacteriota</taxon>
        <taxon>Stenosarchaea group</taxon>
        <taxon>Halobacteria</taxon>
        <taxon>Halobacteriales</taxon>
        <taxon>Haladaptataceae</taxon>
        <taxon>Haladaptatus</taxon>
    </lineage>
</organism>
<dbReference type="Proteomes" id="UP000186914">
    <property type="component" value="Unassembled WGS sequence"/>
</dbReference>
<evidence type="ECO:0000256" key="1">
    <source>
        <dbReference type="SAM" id="MobiDB-lite"/>
    </source>
</evidence>
<evidence type="ECO:0000313" key="2">
    <source>
        <dbReference type="EMBL" id="SIR30758.1"/>
    </source>
</evidence>
<name>A0A1N6ZV79_9EURY</name>
<feature type="region of interest" description="Disordered" evidence="1">
    <location>
        <begin position="334"/>
        <end position="381"/>
    </location>
</feature>
<feature type="region of interest" description="Disordered" evidence="1">
    <location>
        <begin position="220"/>
        <end position="248"/>
    </location>
</feature>
<feature type="compositionally biased region" description="Polar residues" evidence="1">
    <location>
        <begin position="478"/>
        <end position="508"/>
    </location>
</feature>
<sequence length="570" mass="60878">MESRVSRRGVLSATAGLVSVGGIRTSGQQTNHIVVFGGSPRNVIEYAVTVSGRLEKSEESGGAPISGRHVTVDDEDTISRDGTHASGAIAGGGDAYRFTGRIVRFRVSSSASRTNDVSVFLNGRRVAPADLGDAPEADTPIEFLNCTTARVTGNFRSVRLHTSFWDEDGLGTNWLFDGPIRGTTLLNPRAEHEPYPFAIDSVSVDTRTLRTPGQAAKFTADNPFAGPWCRERSTPENSPTEQPPNGGLPNHLVIVGGVPRNPTRYEFVVGGQVEKTGDSGGAPIANRHVTIDRTDRISGRRVRGAVAGGGDAYRFSGQIERFRVGRGARVFLNGQRMNPDDFEMNQDNDEQPMNDGEPTENGDESTEGDSEPTEDDQGSRIEFFACDRARVTGEFERITISTTWYAPDGLATSYNEIGPVSGQTEIDESNVGDVAGVAGFAITEISAFEANATEPTISKRPPNLDTCLQEVRPDDGTETTSETTAEQGGSEQTTAATDESAPQTEQSDTTARQPETTAEPPEETSEPATEAPAPTTEQSPATEQSEPTPEPETDAVESGENETASGNESE</sequence>
<feature type="region of interest" description="Disordered" evidence="1">
    <location>
        <begin position="453"/>
        <end position="570"/>
    </location>
</feature>
<feature type="compositionally biased region" description="Polar residues" evidence="1">
    <location>
        <begin position="561"/>
        <end position="570"/>
    </location>
</feature>
<feature type="compositionally biased region" description="Low complexity" evidence="1">
    <location>
        <begin position="509"/>
        <end position="519"/>
    </location>
</feature>